<feature type="transmembrane region" description="Helical" evidence="8">
    <location>
        <begin position="337"/>
        <end position="359"/>
    </location>
</feature>
<keyword evidence="5 8" id="KW-0812">Transmembrane</keyword>
<evidence type="ECO:0000256" key="3">
    <source>
        <dbReference type="ARBA" id="ARBA00022448"/>
    </source>
</evidence>
<dbReference type="Pfam" id="PF03845">
    <property type="entry name" value="Spore_permease"/>
    <property type="match status" value="1"/>
</dbReference>
<evidence type="ECO:0000256" key="8">
    <source>
        <dbReference type="SAM" id="Phobius"/>
    </source>
</evidence>
<organism evidence="9 10">
    <name type="scientific">Tissierella simiarum</name>
    <dbReference type="NCBI Taxonomy" id="2841534"/>
    <lineage>
        <taxon>Bacteria</taxon>
        <taxon>Bacillati</taxon>
        <taxon>Bacillota</taxon>
        <taxon>Tissierellia</taxon>
        <taxon>Tissierellales</taxon>
        <taxon>Tissierellaceae</taxon>
        <taxon>Tissierella</taxon>
    </lineage>
</organism>
<evidence type="ECO:0000256" key="1">
    <source>
        <dbReference type="ARBA" id="ARBA00004141"/>
    </source>
</evidence>
<dbReference type="NCBIfam" id="TIGR00912">
    <property type="entry name" value="2A0309"/>
    <property type="match status" value="1"/>
</dbReference>
<feature type="transmembrane region" description="Helical" evidence="8">
    <location>
        <begin position="304"/>
        <end position="322"/>
    </location>
</feature>
<feature type="transmembrane region" description="Helical" evidence="8">
    <location>
        <begin position="40"/>
        <end position="60"/>
    </location>
</feature>
<evidence type="ECO:0000256" key="4">
    <source>
        <dbReference type="ARBA" id="ARBA00022544"/>
    </source>
</evidence>
<dbReference type="InterPro" id="IPR004761">
    <property type="entry name" value="Spore_GerAB"/>
</dbReference>
<feature type="transmembrane region" description="Helical" evidence="8">
    <location>
        <begin position="12"/>
        <end position="28"/>
    </location>
</feature>
<name>A0ABS6E992_9FIRM</name>
<dbReference type="EMBL" id="JAHLPM010000011">
    <property type="protein sequence ID" value="MBU5439000.1"/>
    <property type="molecule type" value="Genomic_DNA"/>
</dbReference>
<proteinExistence type="inferred from homology"/>
<evidence type="ECO:0000313" key="9">
    <source>
        <dbReference type="EMBL" id="MBU5439000.1"/>
    </source>
</evidence>
<keyword evidence="6 8" id="KW-1133">Transmembrane helix</keyword>
<dbReference type="Proteomes" id="UP000749471">
    <property type="component" value="Unassembled WGS sequence"/>
</dbReference>
<gene>
    <name evidence="9" type="ORF">KQI42_13310</name>
</gene>
<dbReference type="PANTHER" id="PTHR34975">
    <property type="entry name" value="SPORE GERMINATION PROTEIN A2"/>
    <property type="match status" value="1"/>
</dbReference>
<comment type="caution">
    <text evidence="9">The sequence shown here is derived from an EMBL/GenBank/DDBJ whole genome shotgun (WGS) entry which is preliminary data.</text>
</comment>
<sequence length="372" mass="42446">MKIEKVSSRQVIFLIIAFRIAIAFSYLPAINVPPGNQDSWIVLIVSYLYSTLVCSPLLFLGNRFSNLTLIQYMEKLFGKVVGKIIGLFYTIFFILGAVYFVSILSEIVRITMLAETPYWIITLFMILTCMYVASKGVEVLGRGAEFFVPIIISVIIGLVILGFNKLDFKVLLPIYKDSTFRQINIGAIDIAFKFTDVLILSMIIPNLENKKEINKIFFKSLFYSLSIVILAVVVSQTSLGIEQAKHANFPFFTFTRLIDIYRIIQRIESIYIMVWIISNVGKITGYLFFASLSISQVLNKNKPNTFIILISTITYIISLFLINRRTVLGVKQPIENITLILSVIAMFIIPLIALIVYFFRRKTLKDKEPIKN</sequence>
<comment type="similarity">
    <text evidence="2">Belongs to the amino acid-polyamine-organocation (APC) superfamily. Spore germination protein (SGP) (TC 2.A.3.9) family.</text>
</comment>
<evidence type="ECO:0000256" key="6">
    <source>
        <dbReference type="ARBA" id="ARBA00022989"/>
    </source>
</evidence>
<feature type="transmembrane region" description="Helical" evidence="8">
    <location>
        <begin position="116"/>
        <end position="134"/>
    </location>
</feature>
<reference evidence="9 10" key="1">
    <citation type="submission" date="2021-06" db="EMBL/GenBank/DDBJ databases">
        <authorList>
            <person name="Sun Q."/>
            <person name="Li D."/>
        </authorList>
    </citation>
    <scope>NUCLEOTIDE SEQUENCE [LARGE SCALE GENOMIC DNA]</scope>
    <source>
        <strain evidence="9 10">MSJ-40</strain>
    </source>
</reference>
<keyword evidence="3" id="KW-0813">Transport</keyword>
<feature type="transmembrane region" description="Helical" evidence="8">
    <location>
        <begin position="216"/>
        <end position="234"/>
    </location>
</feature>
<protein>
    <submittedName>
        <fullName evidence="9">Spore germination protein</fullName>
    </submittedName>
</protein>
<dbReference type="RefSeq" id="WP_216520584.1">
    <property type="nucleotide sequence ID" value="NZ_JAHLPM010000011.1"/>
</dbReference>
<evidence type="ECO:0000256" key="7">
    <source>
        <dbReference type="ARBA" id="ARBA00023136"/>
    </source>
</evidence>
<evidence type="ECO:0000256" key="5">
    <source>
        <dbReference type="ARBA" id="ARBA00022692"/>
    </source>
</evidence>
<accession>A0ABS6E992</accession>
<feature type="transmembrane region" description="Helical" evidence="8">
    <location>
        <begin position="80"/>
        <end position="104"/>
    </location>
</feature>
<evidence type="ECO:0000313" key="10">
    <source>
        <dbReference type="Proteomes" id="UP000749471"/>
    </source>
</evidence>
<feature type="transmembrane region" description="Helical" evidence="8">
    <location>
        <begin position="146"/>
        <end position="163"/>
    </location>
</feature>
<keyword evidence="4" id="KW-0309">Germination</keyword>
<keyword evidence="7 8" id="KW-0472">Membrane</keyword>
<evidence type="ECO:0000256" key="2">
    <source>
        <dbReference type="ARBA" id="ARBA00007998"/>
    </source>
</evidence>
<feature type="transmembrane region" description="Helical" evidence="8">
    <location>
        <begin position="183"/>
        <end position="204"/>
    </location>
</feature>
<keyword evidence="10" id="KW-1185">Reference proteome</keyword>
<dbReference type="PANTHER" id="PTHR34975:SF2">
    <property type="entry name" value="SPORE GERMINATION PROTEIN A2"/>
    <property type="match status" value="1"/>
</dbReference>
<comment type="subcellular location">
    <subcellularLocation>
        <location evidence="1">Membrane</location>
        <topology evidence="1">Multi-pass membrane protein</topology>
    </subcellularLocation>
</comment>
<feature type="transmembrane region" description="Helical" evidence="8">
    <location>
        <begin position="270"/>
        <end position="292"/>
    </location>
</feature>